<feature type="binding site" evidence="7">
    <location>
        <begin position="64"/>
        <end position="68"/>
    </location>
    <ligand>
        <name>GTP</name>
        <dbReference type="ChEBI" id="CHEBI:37565"/>
    </ligand>
</feature>
<feature type="domain" description="KH type-2" evidence="10">
    <location>
        <begin position="208"/>
        <end position="289"/>
    </location>
</feature>
<comment type="subcellular location">
    <subcellularLocation>
        <location evidence="7">Cytoplasm</location>
    </subcellularLocation>
    <subcellularLocation>
        <location evidence="7">Cell membrane</location>
        <topology evidence="7">Peripheral membrane protein</topology>
    </subcellularLocation>
</comment>
<dbReference type="NCBIfam" id="NF000908">
    <property type="entry name" value="PRK00089.1"/>
    <property type="match status" value="1"/>
</dbReference>
<dbReference type="InterPro" id="IPR005662">
    <property type="entry name" value="GTPase_Era-like"/>
</dbReference>
<feature type="domain" description="Era-type G" evidence="11">
    <location>
        <begin position="9"/>
        <end position="177"/>
    </location>
</feature>
<dbReference type="CDD" id="cd22534">
    <property type="entry name" value="KH-II_Era"/>
    <property type="match status" value="1"/>
</dbReference>
<keyword evidence="4 7" id="KW-0694">RNA-binding</keyword>
<dbReference type="GO" id="GO:0005525">
    <property type="term" value="F:GTP binding"/>
    <property type="evidence" value="ECO:0007669"/>
    <property type="project" value="UniProtKB-UniRule"/>
</dbReference>
<dbReference type="InterPro" id="IPR027417">
    <property type="entry name" value="P-loop_NTPase"/>
</dbReference>
<dbReference type="EMBL" id="JAOQJZ010000010">
    <property type="protein sequence ID" value="MCU6706319.1"/>
    <property type="molecule type" value="Genomic_DNA"/>
</dbReference>
<comment type="similarity">
    <text evidence="1 7 8 9">Belongs to the TRAFAC class TrmE-Era-EngA-EngB-Septin-like GTPase superfamily. Era GTPase family.</text>
</comment>
<dbReference type="GO" id="GO:0043024">
    <property type="term" value="F:ribosomal small subunit binding"/>
    <property type="evidence" value="ECO:0007669"/>
    <property type="project" value="TreeGrafter"/>
</dbReference>
<protein>
    <recommendedName>
        <fullName evidence="2 7">GTPase Era</fullName>
    </recommendedName>
</protein>
<dbReference type="GO" id="GO:0005886">
    <property type="term" value="C:plasma membrane"/>
    <property type="evidence" value="ECO:0007669"/>
    <property type="project" value="UniProtKB-SubCell"/>
</dbReference>
<dbReference type="SUPFAM" id="SSF54814">
    <property type="entry name" value="Prokaryotic type KH domain (KH-domain type II)"/>
    <property type="match status" value="1"/>
</dbReference>
<sequence length="304" mass="33903">MNKKNANSKNAFVTIVGRANAGKSSLLNALVGEKIAAVSDKPQTTRTKITGVLTKGETQFVFMDTPGMHKAKNKLSEHMLNAVNESVAGVDLIILMADCTKKISENERELVKGFKAGKTKVILVLNKIDLLENKEDLIAVIAEYSKLFDFIDIVPVSVLENDGLDIIMEDLEKNAVEGPHYFPNDKFTDQPEKVIMAEIIREKALNNLNDEVPHGIAVTIEHLNERENRNGEAILDVTATIYCERESHKGILIGKGGSMLRKIGQEARADLEDFFQIKVNLQCWVKVKEGWRNREGMIKNFGLE</sequence>
<evidence type="ECO:0000256" key="9">
    <source>
        <dbReference type="RuleBase" id="RU003761"/>
    </source>
</evidence>
<evidence type="ECO:0000256" key="2">
    <source>
        <dbReference type="ARBA" id="ARBA00020484"/>
    </source>
</evidence>
<dbReference type="Proteomes" id="UP001208131">
    <property type="component" value="Unassembled WGS sequence"/>
</dbReference>
<dbReference type="InterPro" id="IPR030388">
    <property type="entry name" value="G_ERA_dom"/>
</dbReference>
<dbReference type="GO" id="GO:0003924">
    <property type="term" value="F:GTPase activity"/>
    <property type="evidence" value="ECO:0007669"/>
    <property type="project" value="UniProtKB-UniRule"/>
</dbReference>
<feature type="region of interest" description="G3" evidence="8">
    <location>
        <begin position="64"/>
        <end position="67"/>
    </location>
</feature>
<feature type="binding site" evidence="7">
    <location>
        <begin position="17"/>
        <end position="24"/>
    </location>
    <ligand>
        <name>GTP</name>
        <dbReference type="ChEBI" id="CHEBI:37565"/>
    </ligand>
</feature>
<dbReference type="Pfam" id="PF01926">
    <property type="entry name" value="MMR_HSR1"/>
    <property type="match status" value="1"/>
</dbReference>
<dbReference type="NCBIfam" id="TIGR00436">
    <property type="entry name" value="era"/>
    <property type="match status" value="1"/>
</dbReference>
<keyword evidence="5 7" id="KW-0342">GTP-binding</keyword>
<evidence type="ECO:0000256" key="6">
    <source>
        <dbReference type="ARBA" id="ARBA00023136"/>
    </source>
</evidence>
<dbReference type="Gene3D" id="3.30.300.20">
    <property type="match status" value="1"/>
</dbReference>
<dbReference type="GO" id="GO:0070181">
    <property type="term" value="F:small ribosomal subunit rRNA binding"/>
    <property type="evidence" value="ECO:0007669"/>
    <property type="project" value="UniProtKB-UniRule"/>
</dbReference>
<dbReference type="CDD" id="cd04163">
    <property type="entry name" value="Era"/>
    <property type="match status" value="1"/>
</dbReference>
<evidence type="ECO:0000259" key="11">
    <source>
        <dbReference type="PROSITE" id="PS51713"/>
    </source>
</evidence>
<keyword evidence="7" id="KW-0963">Cytoplasm</keyword>
<evidence type="ECO:0000256" key="7">
    <source>
        <dbReference type="HAMAP-Rule" id="MF_00367"/>
    </source>
</evidence>
<dbReference type="InterPro" id="IPR006073">
    <property type="entry name" value="GTP-bd"/>
</dbReference>
<name>A0AAE3LI16_9FIRM</name>
<dbReference type="HAMAP" id="MF_00367">
    <property type="entry name" value="GTPase_Era"/>
    <property type="match status" value="1"/>
</dbReference>
<keyword evidence="13" id="KW-1185">Reference proteome</keyword>
<evidence type="ECO:0000259" key="10">
    <source>
        <dbReference type="PROSITE" id="PS50823"/>
    </source>
</evidence>
<dbReference type="InterPro" id="IPR009019">
    <property type="entry name" value="KH_sf_prok-type"/>
</dbReference>
<evidence type="ECO:0000256" key="4">
    <source>
        <dbReference type="ARBA" id="ARBA00022884"/>
    </source>
</evidence>
<evidence type="ECO:0000256" key="5">
    <source>
        <dbReference type="ARBA" id="ARBA00023134"/>
    </source>
</evidence>
<dbReference type="PROSITE" id="PS51713">
    <property type="entry name" value="G_ERA"/>
    <property type="match status" value="1"/>
</dbReference>
<gene>
    <name evidence="7 12" type="primary">era</name>
    <name evidence="12" type="ORF">OCV57_10350</name>
</gene>
<dbReference type="NCBIfam" id="TIGR00231">
    <property type="entry name" value="small_GTP"/>
    <property type="match status" value="1"/>
</dbReference>
<dbReference type="GO" id="GO:0005829">
    <property type="term" value="C:cytosol"/>
    <property type="evidence" value="ECO:0007669"/>
    <property type="project" value="TreeGrafter"/>
</dbReference>
<dbReference type="InterPro" id="IPR005225">
    <property type="entry name" value="Small_GTP-bd"/>
</dbReference>
<feature type="region of interest" description="G2" evidence="8">
    <location>
        <begin position="43"/>
        <end position="47"/>
    </location>
</feature>
<proteinExistence type="inferred from homology"/>
<evidence type="ECO:0000256" key="3">
    <source>
        <dbReference type="ARBA" id="ARBA00022741"/>
    </source>
</evidence>
<evidence type="ECO:0000313" key="12">
    <source>
        <dbReference type="EMBL" id="MCU6706319.1"/>
    </source>
</evidence>
<keyword evidence="3 7" id="KW-0547">Nucleotide-binding</keyword>
<dbReference type="InterPro" id="IPR004044">
    <property type="entry name" value="KH_dom_type_2"/>
</dbReference>
<dbReference type="InterPro" id="IPR015946">
    <property type="entry name" value="KH_dom-like_a/b"/>
</dbReference>
<dbReference type="SUPFAM" id="SSF52540">
    <property type="entry name" value="P-loop containing nucleoside triphosphate hydrolases"/>
    <property type="match status" value="1"/>
</dbReference>
<reference evidence="12 13" key="1">
    <citation type="journal article" date="2021" name="ISME Commun">
        <title>Automated analysis of genomic sequences facilitates high-throughput and comprehensive description of bacteria.</title>
        <authorList>
            <person name="Hitch T.C.A."/>
        </authorList>
    </citation>
    <scope>NUCLEOTIDE SEQUENCE [LARGE SCALE GENOMIC DNA]</scope>
    <source>
        <strain evidence="12 13">Sanger_31</strain>
    </source>
</reference>
<dbReference type="PROSITE" id="PS50823">
    <property type="entry name" value="KH_TYPE_2"/>
    <property type="match status" value="1"/>
</dbReference>
<comment type="function">
    <text evidence="7">An essential GTPase that binds both GDP and GTP, with rapid nucleotide exchange. Plays a role in 16S rRNA processing and 30S ribosomal subunit biogenesis and possibly also in cell cycle regulation and energy metabolism.</text>
</comment>
<dbReference type="PANTHER" id="PTHR42698">
    <property type="entry name" value="GTPASE ERA"/>
    <property type="match status" value="1"/>
</dbReference>
<feature type="binding site" evidence="7">
    <location>
        <begin position="126"/>
        <end position="129"/>
    </location>
    <ligand>
        <name>GTP</name>
        <dbReference type="ChEBI" id="CHEBI:37565"/>
    </ligand>
</feature>
<evidence type="ECO:0000313" key="13">
    <source>
        <dbReference type="Proteomes" id="UP001208131"/>
    </source>
</evidence>
<keyword evidence="7" id="KW-0690">Ribosome biogenesis</keyword>
<keyword evidence="7" id="KW-1003">Cell membrane</keyword>
<keyword evidence="7" id="KW-0699">rRNA-binding</keyword>
<evidence type="ECO:0000256" key="1">
    <source>
        <dbReference type="ARBA" id="ARBA00007921"/>
    </source>
</evidence>
<feature type="region of interest" description="G4" evidence="8">
    <location>
        <begin position="126"/>
        <end position="129"/>
    </location>
</feature>
<dbReference type="Gene3D" id="3.40.50.300">
    <property type="entry name" value="P-loop containing nucleotide triphosphate hydrolases"/>
    <property type="match status" value="1"/>
</dbReference>
<dbReference type="AlphaFoldDB" id="A0AAE3LI16"/>
<evidence type="ECO:0000256" key="8">
    <source>
        <dbReference type="PROSITE-ProRule" id="PRU01050"/>
    </source>
</evidence>
<comment type="subunit">
    <text evidence="7">Monomer.</text>
</comment>
<comment type="caution">
    <text evidence="12">The sequence shown here is derived from an EMBL/GenBank/DDBJ whole genome shotgun (WGS) entry which is preliminary data.</text>
</comment>
<organism evidence="12 13">
    <name type="scientific">Hominimerdicola aceti</name>
    <dbReference type="NCBI Taxonomy" id="2981726"/>
    <lineage>
        <taxon>Bacteria</taxon>
        <taxon>Bacillati</taxon>
        <taxon>Bacillota</taxon>
        <taxon>Clostridia</taxon>
        <taxon>Eubacteriales</taxon>
        <taxon>Oscillospiraceae</taxon>
        <taxon>Hominimerdicola</taxon>
    </lineage>
</organism>
<accession>A0AAE3LI16</accession>
<dbReference type="Pfam" id="PF07650">
    <property type="entry name" value="KH_2"/>
    <property type="match status" value="1"/>
</dbReference>
<feature type="region of interest" description="G1" evidence="8">
    <location>
        <begin position="17"/>
        <end position="24"/>
    </location>
</feature>
<dbReference type="PANTHER" id="PTHR42698:SF1">
    <property type="entry name" value="GTPASE ERA, MITOCHONDRIAL"/>
    <property type="match status" value="1"/>
</dbReference>
<keyword evidence="6 7" id="KW-0472">Membrane</keyword>
<dbReference type="GO" id="GO:0000028">
    <property type="term" value="P:ribosomal small subunit assembly"/>
    <property type="evidence" value="ECO:0007669"/>
    <property type="project" value="TreeGrafter"/>
</dbReference>
<feature type="region of interest" description="G5" evidence="8">
    <location>
        <begin position="156"/>
        <end position="158"/>
    </location>
</feature>
<dbReference type="RefSeq" id="WP_117958445.1">
    <property type="nucleotide sequence ID" value="NZ_JAOQJZ010000010.1"/>
</dbReference>